<feature type="domain" description="Methyltransferase FkbM" evidence="1">
    <location>
        <begin position="20"/>
        <end position="134"/>
    </location>
</feature>
<evidence type="ECO:0000259" key="1">
    <source>
        <dbReference type="Pfam" id="PF05050"/>
    </source>
</evidence>
<sequence length="176" mass="20141">MSALNPVCQFYGADPIQEYGSIYSDIGTYFEIAVGAESGVLNASVKNGPGAADYTWKVVPVIDLSSFLLNYVNKSIIDHLWIDNEGPEYRMLPLLQRKGDLDRKGITVCQLNVEMHWPFLDYGFDEEQFGRMILDFAEKSDFVLMKLHHGAPSHYRAFFFNAFDPYCVHRYFGDRC</sequence>
<protein>
    <submittedName>
        <fullName evidence="3">Methyltransferase FkbM domain-containing protein</fullName>
    </submittedName>
</protein>
<dbReference type="Proteomes" id="UP000887566">
    <property type="component" value="Unplaced"/>
</dbReference>
<dbReference type="WBParaSite" id="PSAMB.scaffold352size55051.g5146.t1">
    <property type="protein sequence ID" value="PSAMB.scaffold352size55051.g5146.t1"/>
    <property type="gene ID" value="PSAMB.scaffold352size55051.g5146"/>
</dbReference>
<dbReference type="Pfam" id="PF05050">
    <property type="entry name" value="Methyltransf_21"/>
    <property type="match status" value="1"/>
</dbReference>
<reference evidence="3" key="1">
    <citation type="submission" date="2022-11" db="UniProtKB">
        <authorList>
            <consortium name="WormBaseParasite"/>
        </authorList>
    </citation>
    <scope>IDENTIFICATION</scope>
</reference>
<evidence type="ECO:0000313" key="2">
    <source>
        <dbReference type="Proteomes" id="UP000887566"/>
    </source>
</evidence>
<dbReference type="InterPro" id="IPR006342">
    <property type="entry name" value="FkbM_mtfrase"/>
</dbReference>
<organism evidence="2 3">
    <name type="scientific">Plectus sambesii</name>
    <dbReference type="NCBI Taxonomy" id="2011161"/>
    <lineage>
        <taxon>Eukaryota</taxon>
        <taxon>Metazoa</taxon>
        <taxon>Ecdysozoa</taxon>
        <taxon>Nematoda</taxon>
        <taxon>Chromadorea</taxon>
        <taxon>Plectida</taxon>
        <taxon>Plectina</taxon>
        <taxon>Plectoidea</taxon>
        <taxon>Plectidae</taxon>
        <taxon>Plectus</taxon>
    </lineage>
</organism>
<accession>A0A914WCE8</accession>
<dbReference type="AlphaFoldDB" id="A0A914WCE8"/>
<keyword evidence="2" id="KW-1185">Reference proteome</keyword>
<name>A0A914WCE8_9BILA</name>
<proteinExistence type="predicted"/>
<evidence type="ECO:0000313" key="3">
    <source>
        <dbReference type="WBParaSite" id="PSAMB.scaffold352size55051.g5146.t1"/>
    </source>
</evidence>
<dbReference type="PANTHER" id="PTHR22989:SF3">
    <property type="entry name" value="METHYLTRANSFERASE FKBM DOMAIN-CONTAINING PROTEIN"/>
    <property type="match status" value="1"/>
</dbReference>
<dbReference type="PANTHER" id="PTHR22989">
    <property type="entry name" value="UNCHARACTERIZED DUF13 C.ELEGANS"/>
    <property type="match status" value="1"/>
</dbReference>